<name>E0XY64_9CHLR</name>
<dbReference type="Gene3D" id="3.20.20.80">
    <property type="entry name" value="Glycosidases"/>
    <property type="match status" value="1"/>
</dbReference>
<proteinExistence type="predicted"/>
<evidence type="ECO:0008006" key="2">
    <source>
        <dbReference type="Google" id="ProtNLM"/>
    </source>
</evidence>
<dbReference type="InterPro" id="IPR052177">
    <property type="entry name" value="Divisome_Glycosyl_Hydrolase"/>
</dbReference>
<dbReference type="PANTHER" id="PTHR43405">
    <property type="entry name" value="GLYCOSYL HYDROLASE DIGH"/>
    <property type="match status" value="1"/>
</dbReference>
<dbReference type="EMBL" id="GU474918">
    <property type="protein sequence ID" value="ADI19355.1"/>
    <property type="molecule type" value="Genomic_DNA"/>
</dbReference>
<organism evidence="1">
    <name type="scientific">uncultured Chloroflexi bacterium HF0500_03M05</name>
    <dbReference type="NCBI Taxonomy" id="710737"/>
    <lineage>
        <taxon>Bacteria</taxon>
        <taxon>Bacillati</taxon>
        <taxon>Chloroflexota</taxon>
        <taxon>environmental samples</taxon>
    </lineage>
</organism>
<accession>E0XY64</accession>
<dbReference type="PANTHER" id="PTHR43405:SF1">
    <property type="entry name" value="GLYCOSYL HYDROLASE DIGH"/>
    <property type="match status" value="1"/>
</dbReference>
<sequence length="610" mass="70023">MSGNETEFYGDSWLTAKPIYLTDLDMCQPATAMDRTPKRKSWRMLDYETDTLSGIMLIAGPETMAPQITFALRVSGWYAISIGAWKIKDWYLNPGDSHELLVKLSNEQTFSTIELPTLHVGGYEGTQYHPSQPLEWDRWTGGEELEERFWKVDDLTNQQLLVNQISHRVASGDEPGSVQCSPATLAYIKLVPLSDSEVSAWKVDLNCKNTRRLFAHNDFSYPSTEEEIRRNIEPFRNSDYSRIYYEGAMGDIRLYLNNTGKIPTYNELDDFFVQDFRIAAEDWRSWYERNIDPFQVALDYTHEIGLEFHACYRVAGFHFPPPLEPSDHFDHGSSLYYTHPELRGVNRSGALTPRLSYSYPETRKYAISLLEEMASYDIDGICILYNRRPPLVEYEPPVVDSFKSEYGLDPRQLDQSDGRWLSHRAGVLTQFMREVREAMNRVCEKHGRSRPIEITAIVMSSEEENLVNGMNPQAWIEEELVDTLVPYTSEPNLNHVAEAWTDVSKLDYFLSITRGTSCTLAPNIQPDALSAEGYRRRADALYKTGVDSLFFWWADVSSNVNYKNSWNALRRLGHQEEIRSWSAAGEPSLASPILTVRKLGDWDMAYLTPG</sequence>
<dbReference type="AlphaFoldDB" id="E0XY64"/>
<protein>
    <recommendedName>
        <fullName evidence="2">Glycosyl hydrolase-like 10 domain-containing protein</fullName>
    </recommendedName>
</protein>
<evidence type="ECO:0000313" key="1">
    <source>
        <dbReference type="EMBL" id="ADI19355.1"/>
    </source>
</evidence>
<reference evidence="1" key="1">
    <citation type="journal article" date="2011" name="Environ. Microbiol.">
        <title>Time-series analyses of Monterey Bay coastal microbial picoplankton using a 'genome proxy' microarray.</title>
        <authorList>
            <person name="Rich V.I."/>
            <person name="Pham V.D."/>
            <person name="Eppley J."/>
            <person name="Shi Y."/>
            <person name="DeLong E.F."/>
        </authorList>
    </citation>
    <scope>NUCLEOTIDE SEQUENCE</scope>
</reference>